<name>A0ACC0JJF5_CHOFU</name>
<protein>
    <submittedName>
        <fullName evidence="1">Uncharacterized protein</fullName>
    </submittedName>
</protein>
<sequence length="480" mass="54724">MREREFDNTGKYIVICENCDEKKAMNIFWNHKIINVVLVKHVSVAYDVTGFTYYLYEDENCKISQPVLLQDSCVKNPCLDMFPIKLGNFHSCPLIASTFIQKPYMSLDTGVPRGADGDLLVLIGDALNATLKPMTPFRGDGWGMEGSDGIWTGSLGDVYYDLANFSMTSPAITLKRFNQFHISTHYNSINMVWVTHPAIPLPAWQKLVRPFQMKARISLAATFMVVVILALFFKSELWRKLSEIIRVHRPGTNVIFYSWTICMGMPTTTVPSKPALLYVFLLWVMYCFMVRTFYQASLIHAMKDHPKYPEFENLEDILSSGYKFGGVSTIKDYFIEEPRVIDNWVPINSTDIWPTLSKLSEGMKYVLAMNMDTAKSFLLHRHGELHIVTQKIVTSPSCLFFKKFSPMAAALNRVLGRLTEGGFTEKLYKNHASQAIVKKVEGTTPMNMDHYMGCYIVLAIGWVASALSFIVELYYYKSVQ</sequence>
<evidence type="ECO:0000313" key="1">
    <source>
        <dbReference type="EMBL" id="KAI8424234.1"/>
    </source>
</evidence>
<proteinExistence type="predicted"/>
<accession>A0ACC0JJF5</accession>
<reference evidence="1 2" key="1">
    <citation type="journal article" date="2022" name="Genome Biol. Evol.">
        <title>The Spruce Budworm Genome: Reconstructing the Evolutionary History of Antifreeze Proteins.</title>
        <authorList>
            <person name="Beliveau C."/>
            <person name="Gagne P."/>
            <person name="Picq S."/>
            <person name="Vernygora O."/>
            <person name="Keeling C.I."/>
            <person name="Pinkney K."/>
            <person name="Doucet D."/>
            <person name="Wen F."/>
            <person name="Johnston J.S."/>
            <person name="Maaroufi H."/>
            <person name="Boyle B."/>
            <person name="Laroche J."/>
            <person name="Dewar K."/>
            <person name="Juretic N."/>
            <person name="Blackburn G."/>
            <person name="Nisole A."/>
            <person name="Brunet B."/>
            <person name="Brandao M."/>
            <person name="Lumley L."/>
            <person name="Duan J."/>
            <person name="Quan G."/>
            <person name="Lucarotti C.J."/>
            <person name="Roe A.D."/>
            <person name="Sperling F.A.H."/>
            <person name="Levesque R.C."/>
            <person name="Cusson M."/>
        </authorList>
    </citation>
    <scope>NUCLEOTIDE SEQUENCE [LARGE SCALE GENOMIC DNA]</scope>
    <source>
        <strain evidence="1">Glfc:IPQL:Cfum</strain>
    </source>
</reference>
<gene>
    <name evidence="1" type="ORF">MSG28_002805</name>
</gene>
<evidence type="ECO:0000313" key="2">
    <source>
        <dbReference type="Proteomes" id="UP001064048"/>
    </source>
</evidence>
<dbReference type="Proteomes" id="UP001064048">
    <property type="component" value="Chromosome 4"/>
</dbReference>
<keyword evidence="2" id="KW-1185">Reference proteome</keyword>
<organism evidence="1 2">
    <name type="scientific">Choristoneura fumiferana</name>
    <name type="common">Spruce budworm moth</name>
    <name type="synonym">Archips fumiferana</name>
    <dbReference type="NCBI Taxonomy" id="7141"/>
    <lineage>
        <taxon>Eukaryota</taxon>
        <taxon>Metazoa</taxon>
        <taxon>Ecdysozoa</taxon>
        <taxon>Arthropoda</taxon>
        <taxon>Hexapoda</taxon>
        <taxon>Insecta</taxon>
        <taxon>Pterygota</taxon>
        <taxon>Neoptera</taxon>
        <taxon>Endopterygota</taxon>
        <taxon>Lepidoptera</taxon>
        <taxon>Glossata</taxon>
        <taxon>Ditrysia</taxon>
        <taxon>Tortricoidea</taxon>
        <taxon>Tortricidae</taxon>
        <taxon>Tortricinae</taxon>
        <taxon>Choristoneura</taxon>
    </lineage>
</organism>
<comment type="caution">
    <text evidence="1">The sequence shown here is derived from an EMBL/GenBank/DDBJ whole genome shotgun (WGS) entry which is preliminary data.</text>
</comment>
<dbReference type="EMBL" id="CM046104">
    <property type="protein sequence ID" value="KAI8424234.1"/>
    <property type="molecule type" value="Genomic_DNA"/>
</dbReference>